<dbReference type="Proteomes" id="UP000317199">
    <property type="component" value="Chromosome"/>
</dbReference>
<dbReference type="Pfam" id="PF00126">
    <property type="entry name" value="HTH_1"/>
    <property type="match status" value="1"/>
</dbReference>
<dbReference type="KEGG" id="lyj:FKV23_09220"/>
<evidence type="ECO:0000256" key="4">
    <source>
        <dbReference type="ARBA" id="ARBA00023163"/>
    </source>
</evidence>
<dbReference type="SUPFAM" id="SSF53850">
    <property type="entry name" value="Periplasmic binding protein-like II"/>
    <property type="match status" value="1"/>
</dbReference>
<dbReference type="SUPFAM" id="SSF46785">
    <property type="entry name" value="Winged helix' DNA-binding domain"/>
    <property type="match status" value="1"/>
</dbReference>
<dbReference type="FunFam" id="1.10.10.10:FF:000001">
    <property type="entry name" value="LysR family transcriptional regulator"/>
    <property type="match status" value="1"/>
</dbReference>
<keyword evidence="7" id="KW-1185">Reference proteome</keyword>
<evidence type="ECO:0000256" key="3">
    <source>
        <dbReference type="ARBA" id="ARBA00023125"/>
    </source>
</evidence>
<protein>
    <submittedName>
        <fullName evidence="6">LysR family transcriptional regulator</fullName>
    </submittedName>
</protein>
<dbReference type="GO" id="GO:0006351">
    <property type="term" value="P:DNA-templated transcription"/>
    <property type="evidence" value="ECO:0007669"/>
    <property type="project" value="TreeGrafter"/>
</dbReference>
<sequence>MSVLNLNDLQFFVAAVEQGSFAAAARHLGVPKSTVSKRVAALEEALSARLIHRTSRSFVLTDLGRDFHEHARAALIETEAAESVVRQRQAEPRGVVRLTCSIPTAQGVLAVHLPVLARAHPRLRLEVEVTDRFVDLLQENVDIALRCHRMPLPDSGLIQRQLLVEPFILVASPAYLADRGQPDTPADLASHAGLPSAPTAREWRLTGPDGAECAVAPQPAMVANESSVLIGAACAGLGITCLPEPMCRQAIAAGMLARVLPDWQAGTITTTLLTTHRRGQLPGVRAVMDFLVDRVGAE</sequence>
<evidence type="ECO:0000256" key="2">
    <source>
        <dbReference type="ARBA" id="ARBA00023015"/>
    </source>
</evidence>
<evidence type="ECO:0000313" key="7">
    <source>
        <dbReference type="Proteomes" id="UP000317199"/>
    </source>
</evidence>
<dbReference type="Gene3D" id="1.10.10.10">
    <property type="entry name" value="Winged helix-like DNA-binding domain superfamily/Winged helix DNA-binding domain"/>
    <property type="match status" value="1"/>
</dbReference>
<dbReference type="InterPro" id="IPR058163">
    <property type="entry name" value="LysR-type_TF_proteobact-type"/>
</dbReference>
<dbReference type="AlphaFoldDB" id="A0A514BS86"/>
<reference evidence="6 7" key="1">
    <citation type="submission" date="2019-06" db="EMBL/GenBank/DDBJ databases">
        <title>Lysobacter alkalisoli sp. nov. isolated from saline-alkali soil.</title>
        <authorList>
            <person name="Sun J.-Q."/>
            <person name="Xu L."/>
        </authorList>
    </citation>
    <scope>NUCLEOTIDE SEQUENCE [LARGE SCALE GENOMIC DNA]</scope>
    <source>
        <strain evidence="6 7">SJ-36</strain>
    </source>
</reference>
<dbReference type="InterPro" id="IPR036390">
    <property type="entry name" value="WH_DNA-bd_sf"/>
</dbReference>
<accession>A0A514BS86</accession>
<keyword evidence="3" id="KW-0238">DNA-binding</keyword>
<dbReference type="InterPro" id="IPR000847">
    <property type="entry name" value="LysR_HTH_N"/>
</dbReference>
<dbReference type="EMBL" id="CP041242">
    <property type="protein sequence ID" value="QDH70253.1"/>
    <property type="molecule type" value="Genomic_DNA"/>
</dbReference>
<dbReference type="CDD" id="cd08422">
    <property type="entry name" value="PBP2_CrgA_like"/>
    <property type="match status" value="1"/>
</dbReference>
<feature type="domain" description="HTH lysR-type" evidence="5">
    <location>
        <begin position="4"/>
        <end position="61"/>
    </location>
</feature>
<name>A0A514BS86_9GAMM</name>
<proteinExistence type="inferred from homology"/>
<dbReference type="PANTHER" id="PTHR30537:SF31">
    <property type="entry name" value="TRANSCRIPTIONAL REGULATOR, LYSR FAMILY"/>
    <property type="match status" value="1"/>
</dbReference>
<dbReference type="Gene3D" id="3.40.190.290">
    <property type="match status" value="1"/>
</dbReference>
<keyword evidence="2" id="KW-0805">Transcription regulation</keyword>
<dbReference type="InterPro" id="IPR005119">
    <property type="entry name" value="LysR_subst-bd"/>
</dbReference>
<dbReference type="Pfam" id="PF03466">
    <property type="entry name" value="LysR_substrate"/>
    <property type="match status" value="1"/>
</dbReference>
<evidence type="ECO:0000256" key="1">
    <source>
        <dbReference type="ARBA" id="ARBA00009437"/>
    </source>
</evidence>
<comment type="similarity">
    <text evidence="1">Belongs to the LysR transcriptional regulatory family.</text>
</comment>
<gene>
    <name evidence="6" type="ORF">FKV23_09220</name>
</gene>
<dbReference type="GO" id="GO:0003700">
    <property type="term" value="F:DNA-binding transcription factor activity"/>
    <property type="evidence" value="ECO:0007669"/>
    <property type="project" value="InterPro"/>
</dbReference>
<evidence type="ECO:0000313" key="6">
    <source>
        <dbReference type="EMBL" id="QDH70253.1"/>
    </source>
</evidence>
<dbReference type="OrthoDB" id="9810065at2"/>
<dbReference type="PANTHER" id="PTHR30537">
    <property type="entry name" value="HTH-TYPE TRANSCRIPTIONAL REGULATOR"/>
    <property type="match status" value="1"/>
</dbReference>
<dbReference type="PROSITE" id="PS50931">
    <property type="entry name" value="HTH_LYSR"/>
    <property type="match status" value="1"/>
</dbReference>
<dbReference type="GO" id="GO:0043565">
    <property type="term" value="F:sequence-specific DNA binding"/>
    <property type="evidence" value="ECO:0007669"/>
    <property type="project" value="TreeGrafter"/>
</dbReference>
<evidence type="ECO:0000259" key="5">
    <source>
        <dbReference type="PROSITE" id="PS50931"/>
    </source>
</evidence>
<keyword evidence="4" id="KW-0804">Transcription</keyword>
<dbReference type="InterPro" id="IPR036388">
    <property type="entry name" value="WH-like_DNA-bd_sf"/>
</dbReference>
<organism evidence="6 7">
    <name type="scientific">Marilutibacter alkalisoli</name>
    <dbReference type="NCBI Taxonomy" id="2591633"/>
    <lineage>
        <taxon>Bacteria</taxon>
        <taxon>Pseudomonadati</taxon>
        <taxon>Pseudomonadota</taxon>
        <taxon>Gammaproteobacteria</taxon>
        <taxon>Lysobacterales</taxon>
        <taxon>Lysobacteraceae</taxon>
        <taxon>Marilutibacter</taxon>
    </lineage>
</organism>